<comment type="caution">
    <text evidence="1">The sequence shown here is derived from an EMBL/GenBank/DDBJ whole genome shotgun (WGS) entry which is preliminary data.</text>
</comment>
<dbReference type="Proteomes" id="UP000008367">
    <property type="component" value="Unassembled WGS sequence"/>
</dbReference>
<reference evidence="1 2" key="1">
    <citation type="submission" date="2012-10" db="EMBL/GenBank/DDBJ databases">
        <title>Genome sequence of Vibrio Cholerae HENC-02.</title>
        <authorList>
            <person name="Eppinger M."/>
            <person name="Hasan N.A."/>
            <person name="Sengamalay N."/>
            <person name="Hine E."/>
            <person name="Su Q."/>
            <person name="Daugherty S.C."/>
            <person name="Young S."/>
            <person name="Sadzewicz L."/>
            <person name="Tallon L."/>
            <person name="Cebula T.A."/>
            <person name="Ravel J."/>
            <person name="Colwell R.R."/>
        </authorList>
    </citation>
    <scope>NUCLEOTIDE SEQUENCE [LARGE SCALE GENOMIC DNA]</scope>
    <source>
        <strain evidence="1 2">HENC-02</strain>
    </source>
</reference>
<evidence type="ECO:0000313" key="2">
    <source>
        <dbReference type="Proteomes" id="UP000008367"/>
    </source>
</evidence>
<accession>A0A454D1N4</accession>
<proteinExistence type="predicted"/>
<feature type="non-terminal residue" evidence="1">
    <location>
        <position position="15"/>
    </location>
</feature>
<sequence>MDKQSEKTESKIFIS</sequence>
<evidence type="ECO:0000313" key="1">
    <source>
        <dbReference type="EMBL" id="EKM32504.1"/>
    </source>
</evidence>
<dbReference type="EMBL" id="AJSR01000718">
    <property type="protein sequence ID" value="EKM32504.1"/>
    <property type="molecule type" value="Genomic_DNA"/>
</dbReference>
<name>A0A454D1N4_VIBHA</name>
<protein>
    <submittedName>
        <fullName evidence="1">Uncharacterized protein</fullName>
    </submittedName>
</protein>
<organism evidence="1 2">
    <name type="scientific">Vibrio harveyi</name>
    <name type="common">Beneckea harveyi</name>
    <dbReference type="NCBI Taxonomy" id="669"/>
    <lineage>
        <taxon>Bacteria</taxon>
        <taxon>Pseudomonadati</taxon>
        <taxon>Pseudomonadota</taxon>
        <taxon>Gammaproteobacteria</taxon>
        <taxon>Vibrionales</taxon>
        <taxon>Vibrionaceae</taxon>
        <taxon>Vibrio</taxon>
    </lineage>
</organism>
<gene>
    <name evidence="1" type="ORF">VCHENC02_1946A</name>
</gene>